<accession>A0A8X8H2W2</accession>
<reference evidence="2" key="1">
    <citation type="submission" date="2020-05" db="EMBL/GenBank/DDBJ databases">
        <title>Fertoebacter nigrum gen. nov., sp. nov., a new member of the family Rhodobacteraceae.</title>
        <authorList>
            <person name="Szuroczki S."/>
            <person name="Abbaszade G."/>
            <person name="Buni D."/>
            <person name="Schumann P."/>
            <person name="Toth E."/>
        </authorList>
    </citation>
    <scope>NUCLEOTIDE SEQUENCE</scope>
    <source>
        <strain evidence="2">RG-N-1a</strain>
    </source>
</reference>
<keyword evidence="3" id="KW-1185">Reference proteome</keyword>
<sequence>MGGGDVKGLSALMLFVPPQGLSLFLLALSAALFLGIGALALARWGFGLPTSPSAALRTKRFPMGVSIALAGLALPLA</sequence>
<dbReference type="RefSeq" id="WP_152826713.1">
    <property type="nucleotide sequence ID" value="NZ_WHUT02000007.1"/>
</dbReference>
<proteinExistence type="predicted"/>
<evidence type="ECO:0000313" key="3">
    <source>
        <dbReference type="Proteomes" id="UP000484076"/>
    </source>
</evidence>
<keyword evidence="1" id="KW-1133">Transmembrane helix</keyword>
<evidence type="ECO:0000313" key="2">
    <source>
        <dbReference type="EMBL" id="NUB45299.1"/>
    </source>
</evidence>
<evidence type="ECO:0008006" key="4">
    <source>
        <dbReference type="Google" id="ProtNLM"/>
    </source>
</evidence>
<name>A0A8X8H2W2_9RHOB</name>
<feature type="transmembrane region" description="Helical" evidence="1">
    <location>
        <begin position="20"/>
        <end position="41"/>
    </location>
</feature>
<comment type="caution">
    <text evidence="2">The sequence shown here is derived from an EMBL/GenBank/DDBJ whole genome shotgun (WGS) entry which is preliminary data.</text>
</comment>
<keyword evidence="1" id="KW-0812">Transmembrane</keyword>
<dbReference type="EMBL" id="WHUT02000007">
    <property type="protein sequence ID" value="NUB45299.1"/>
    <property type="molecule type" value="Genomic_DNA"/>
</dbReference>
<organism evidence="2 3">
    <name type="scientific">Fertoeibacter niger</name>
    <dbReference type="NCBI Taxonomy" id="2656921"/>
    <lineage>
        <taxon>Bacteria</taxon>
        <taxon>Pseudomonadati</taxon>
        <taxon>Pseudomonadota</taxon>
        <taxon>Alphaproteobacteria</taxon>
        <taxon>Rhodobacterales</taxon>
        <taxon>Paracoccaceae</taxon>
        <taxon>Fertoeibacter</taxon>
    </lineage>
</organism>
<dbReference type="Proteomes" id="UP000484076">
    <property type="component" value="Unassembled WGS sequence"/>
</dbReference>
<protein>
    <recommendedName>
        <fullName evidence="4">Prepilin type IV endopeptidase peptidase domain-containing protein</fullName>
    </recommendedName>
</protein>
<gene>
    <name evidence="2" type="ORF">GEU84_012945</name>
</gene>
<evidence type="ECO:0000256" key="1">
    <source>
        <dbReference type="SAM" id="Phobius"/>
    </source>
</evidence>
<keyword evidence="1" id="KW-0472">Membrane</keyword>
<dbReference type="AlphaFoldDB" id="A0A8X8H2W2"/>